<protein>
    <recommendedName>
        <fullName evidence="2">PKD domain-containing protein</fullName>
    </recommendedName>
</protein>
<dbReference type="PROSITE" id="PS51257">
    <property type="entry name" value="PROKAR_LIPOPROTEIN"/>
    <property type="match status" value="1"/>
</dbReference>
<comment type="caution">
    <text evidence="3">The sequence shown here is derived from an EMBL/GenBank/DDBJ whole genome shotgun (WGS) entry which is preliminary data.</text>
</comment>
<dbReference type="PROSITE" id="PS50093">
    <property type="entry name" value="PKD"/>
    <property type="match status" value="1"/>
</dbReference>
<reference evidence="3 4" key="1">
    <citation type="journal article" date="2015" name="Stand. Genomic Sci.">
        <title>Genomic Encyclopedia of Bacterial and Archaeal Type Strains, Phase III: the genomes of soil and plant-associated and newly described type strains.</title>
        <authorList>
            <person name="Whitman W.B."/>
            <person name="Woyke T."/>
            <person name="Klenk H.P."/>
            <person name="Zhou Y."/>
            <person name="Lilburn T.G."/>
            <person name="Beck B.J."/>
            <person name="De Vos P."/>
            <person name="Vandamme P."/>
            <person name="Eisen J.A."/>
            <person name="Garrity G."/>
            <person name="Hugenholtz P."/>
            <person name="Kyrpides N.C."/>
        </authorList>
    </citation>
    <scope>NUCLEOTIDE SEQUENCE [LARGE SCALE GENOMIC DNA]</scope>
    <source>
        <strain evidence="3 4">CGMCC 1.7271</strain>
    </source>
</reference>
<dbReference type="Gene3D" id="2.60.40.10">
    <property type="entry name" value="Immunoglobulins"/>
    <property type="match status" value="1"/>
</dbReference>
<evidence type="ECO:0000313" key="3">
    <source>
        <dbReference type="EMBL" id="TWI79263.1"/>
    </source>
</evidence>
<accession>A0A562SDQ5</accession>
<dbReference type="OrthoDB" id="5381604at2"/>
<sequence length="299" mass="31433">MQLSIKSFLLIALFAAFVAAGCEKKEYTLGAIKTPVDLTLTATVAGVNASNPDGNGTGNVTVTTTATNAITYKIDFGDGKSLIVPSGTINYKYNNPGTFEYVITVNAIGTGGVTSTISKKVKVFVAFEIPADIVQNLTGGSSKKWVTDNEAPGHVGVGPANEFSPIWYAATPNQRDACLYDDEITFSKDANNNIYMSIDNKGQSFSIGAASTFYGFGGGDACLGINTGGNKKLAFMNATSASTPAISTRIQFEVPGNGIINFGTGGTTYEILSLTATTIHLRNIGIDGNAWYQKLKLKP</sequence>
<feature type="chain" id="PRO_5022212108" description="PKD domain-containing protein" evidence="1">
    <location>
        <begin position="22"/>
        <end position="299"/>
    </location>
</feature>
<gene>
    <name evidence="3" type="ORF">IQ13_3666</name>
</gene>
<organism evidence="3 4">
    <name type="scientific">Lacibacter cauensis</name>
    <dbReference type="NCBI Taxonomy" id="510947"/>
    <lineage>
        <taxon>Bacteria</taxon>
        <taxon>Pseudomonadati</taxon>
        <taxon>Bacteroidota</taxon>
        <taxon>Chitinophagia</taxon>
        <taxon>Chitinophagales</taxon>
        <taxon>Chitinophagaceae</taxon>
        <taxon>Lacibacter</taxon>
    </lineage>
</organism>
<dbReference type="AlphaFoldDB" id="A0A562SDQ5"/>
<dbReference type="InterPro" id="IPR013783">
    <property type="entry name" value="Ig-like_fold"/>
</dbReference>
<dbReference type="InterPro" id="IPR035986">
    <property type="entry name" value="PKD_dom_sf"/>
</dbReference>
<dbReference type="Proteomes" id="UP000316167">
    <property type="component" value="Unassembled WGS sequence"/>
</dbReference>
<dbReference type="SUPFAM" id="SSF49299">
    <property type="entry name" value="PKD domain"/>
    <property type="match status" value="1"/>
</dbReference>
<dbReference type="EMBL" id="VLLE01000006">
    <property type="protein sequence ID" value="TWI79263.1"/>
    <property type="molecule type" value="Genomic_DNA"/>
</dbReference>
<proteinExistence type="predicted"/>
<dbReference type="SMART" id="SM00089">
    <property type="entry name" value="PKD"/>
    <property type="match status" value="1"/>
</dbReference>
<evidence type="ECO:0000313" key="4">
    <source>
        <dbReference type="Proteomes" id="UP000316167"/>
    </source>
</evidence>
<evidence type="ECO:0000256" key="1">
    <source>
        <dbReference type="SAM" id="SignalP"/>
    </source>
</evidence>
<keyword evidence="1" id="KW-0732">Signal</keyword>
<dbReference type="CDD" id="cd00146">
    <property type="entry name" value="PKD"/>
    <property type="match status" value="1"/>
</dbReference>
<dbReference type="RefSeq" id="WP_144888036.1">
    <property type="nucleotide sequence ID" value="NZ_VLLE01000006.1"/>
</dbReference>
<dbReference type="InterPro" id="IPR000601">
    <property type="entry name" value="PKD_dom"/>
</dbReference>
<evidence type="ECO:0000259" key="2">
    <source>
        <dbReference type="PROSITE" id="PS50093"/>
    </source>
</evidence>
<feature type="domain" description="PKD" evidence="2">
    <location>
        <begin position="65"/>
        <end position="123"/>
    </location>
</feature>
<name>A0A562SDQ5_9BACT</name>
<dbReference type="InterPro" id="IPR022409">
    <property type="entry name" value="PKD/Chitinase_dom"/>
</dbReference>
<feature type="signal peptide" evidence="1">
    <location>
        <begin position="1"/>
        <end position="21"/>
    </location>
</feature>
<keyword evidence="4" id="KW-1185">Reference proteome</keyword>